<dbReference type="AlphaFoldDB" id="A0A1T2CP81"/>
<dbReference type="Pfam" id="PF14518">
    <property type="entry name" value="Haem_oxygenas_2"/>
    <property type="match status" value="1"/>
</dbReference>
<comment type="caution">
    <text evidence="1">The sequence shown here is derived from an EMBL/GenBank/DDBJ whole genome shotgun (WGS) entry which is preliminary data.</text>
</comment>
<proteinExistence type="predicted"/>
<dbReference type="InterPro" id="IPR016084">
    <property type="entry name" value="Haem_Oase-like_multi-hlx"/>
</dbReference>
<reference evidence="1 2" key="1">
    <citation type="submission" date="2016-11" db="EMBL/GenBank/DDBJ databases">
        <title>Mixed transmission modes and dynamic genome evolution in an obligate animal-bacterial symbiosis.</title>
        <authorList>
            <person name="Russell S.L."/>
            <person name="Corbett-Detig R.B."/>
            <person name="Cavanaugh C.M."/>
        </authorList>
    </citation>
    <scope>NUCLEOTIDE SEQUENCE [LARGE SCALE GENOMIC DNA]</scope>
    <source>
        <strain evidence="1">MA-KB16</strain>
    </source>
</reference>
<dbReference type="EMBL" id="MPNX01000026">
    <property type="protein sequence ID" value="OOY33987.1"/>
    <property type="molecule type" value="Genomic_DNA"/>
</dbReference>
<accession>A0A1T2CP81</accession>
<gene>
    <name evidence="1" type="ORF">BOV88_12450</name>
</gene>
<organism evidence="1 2">
    <name type="scientific">Solemya velum gill symbiont</name>
    <dbReference type="NCBI Taxonomy" id="2340"/>
    <lineage>
        <taxon>Bacteria</taxon>
        <taxon>Pseudomonadati</taxon>
        <taxon>Pseudomonadota</taxon>
        <taxon>Gammaproteobacteria</taxon>
        <taxon>sulfur-oxidizing symbionts</taxon>
    </lineage>
</organism>
<sequence length="109" mass="12841">MRKIRHYFSNAIENNDAMRSLTFITFAENMAGNIRLMHELSKRLGSEDLQYTEVHAEVDIDHGEEMIEAFVEEMKLHEETDIDQIINEVANLLHERNEVSFGVKRERLH</sequence>
<evidence type="ECO:0008006" key="3">
    <source>
        <dbReference type="Google" id="ProtNLM"/>
    </source>
</evidence>
<protein>
    <recommendedName>
        <fullName evidence="3">Iron-containing redox enzyme family protein</fullName>
    </recommendedName>
</protein>
<name>A0A1T2CP81_SOVGS</name>
<dbReference type="Proteomes" id="UP000190962">
    <property type="component" value="Unassembled WGS sequence"/>
</dbReference>
<dbReference type="Gene3D" id="1.20.910.10">
    <property type="entry name" value="Heme oxygenase-like"/>
    <property type="match status" value="1"/>
</dbReference>
<evidence type="ECO:0000313" key="1">
    <source>
        <dbReference type="EMBL" id="OOY33987.1"/>
    </source>
</evidence>
<evidence type="ECO:0000313" key="2">
    <source>
        <dbReference type="Proteomes" id="UP000190962"/>
    </source>
</evidence>